<keyword evidence="3" id="KW-1185">Reference proteome</keyword>
<proteinExistence type="predicted"/>
<sequence>MSNILLNQQLLQGISDDMQHHHKQVDWLQDDPTLPTESLADRIKDMIASGATLELIVLAIMTNDSGNGAMDICSLDIIKITEETNELSDVQDDLINLQRILSKIEAELGSKKNLSPDEWKKFDKSLLKQLKDTYEKLCKDQKTLAGSSDPKLKAVADMVGNWLKDLNSSIPTPSGDKGKLDPFDELLKKWDGNTDFPLNGKDLANNLCGAIYALAKNFYDKNHPGSGDTNTDYLGEWGQSVQACEQLTSGTSQQETTAVQGFMQILNSFNNIGQQGIQASSQGKEAIIRNQKTG</sequence>
<evidence type="ECO:0000313" key="3">
    <source>
        <dbReference type="Proteomes" id="UP000826014"/>
    </source>
</evidence>
<name>A0ABX8V732_9BACT</name>
<accession>A0ABX8V732</accession>
<evidence type="ECO:0000256" key="1">
    <source>
        <dbReference type="SAM" id="Coils"/>
    </source>
</evidence>
<organism evidence="2 3">
    <name type="scientific">Candidatus Rhabdochlamydia oedothoracis</name>
    <dbReference type="NCBI Taxonomy" id="2720720"/>
    <lineage>
        <taxon>Bacteria</taxon>
        <taxon>Pseudomonadati</taxon>
        <taxon>Chlamydiota</taxon>
        <taxon>Chlamydiia</taxon>
        <taxon>Parachlamydiales</taxon>
        <taxon>Candidatus Rhabdochlamydiaceae</taxon>
        <taxon>Candidatus Rhabdochlamydia</taxon>
    </lineage>
</organism>
<keyword evidence="1" id="KW-0175">Coiled coil</keyword>
<dbReference type="RefSeq" id="WP_215216870.1">
    <property type="nucleotide sequence ID" value="NZ_CP075587.1"/>
</dbReference>
<reference evidence="2 3" key="1">
    <citation type="journal article" date="2022" name="bioRxiv">
        <title>Ecology and evolution of chlamydial symbionts of arthropods.</title>
        <authorList>
            <person name="Halter T."/>
            <person name="Koestlbacher S."/>
            <person name="Collingro A."/>
            <person name="Sixt B.S."/>
            <person name="Toenshoff E.R."/>
            <person name="Hendrickx F."/>
            <person name="Kostanjsek R."/>
            <person name="Horn M."/>
        </authorList>
    </citation>
    <scope>NUCLEOTIDE SEQUENCE [LARGE SCALE GENOMIC DNA]</scope>
    <source>
        <strain evidence="2">W744xW776</strain>
    </source>
</reference>
<gene>
    <name evidence="2" type="ORF">RHABOEDO_001571</name>
</gene>
<evidence type="ECO:0000313" key="2">
    <source>
        <dbReference type="EMBL" id="QYF49265.1"/>
    </source>
</evidence>
<dbReference type="EMBL" id="CP075587">
    <property type="protein sequence ID" value="QYF49265.1"/>
    <property type="molecule type" value="Genomic_DNA"/>
</dbReference>
<feature type="coiled-coil region" evidence="1">
    <location>
        <begin position="80"/>
        <end position="107"/>
    </location>
</feature>
<protein>
    <submittedName>
        <fullName evidence="2">Uncharacterized protein</fullName>
    </submittedName>
</protein>
<dbReference type="Proteomes" id="UP000826014">
    <property type="component" value="Chromosome"/>
</dbReference>